<sequence>MKFFWPTGVVCVVLLAGCAGQQTLVPQVRQAVADGGAKTVTVAPEPLACTRTQCPVLAGAWSSAKTGLAVLTIGLPHQSAEVTGADFHFGSSQVVRVRSRSQAPAPTQGFPATAFDVPMTLVGQIAYAPRSWMRVYTADGRSVDETINSGEQRSRVVDAMHHFFTTIEAAGGNTGTEPANRGGLFDRLGFEKK</sequence>
<feature type="signal peptide" evidence="1">
    <location>
        <begin position="1"/>
        <end position="21"/>
    </location>
</feature>
<accession>A0ABZ0J611</accession>
<dbReference type="EMBL" id="CP136921">
    <property type="protein sequence ID" value="WOO33685.1"/>
    <property type="molecule type" value="Genomic_DNA"/>
</dbReference>
<protein>
    <recommendedName>
        <fullName evidence="4">Lipoprotein</fullName>
    </recommendedName>
</protein>
<proteinExistence type="predicted"/>
<evidence type="ECO:0000313" key="3">
    <source>
        <dbReference type="Proteomes" id="UP001303211"/>
    </source>
</evidence>
<gene>
    <name evidence="2" type="ORF">P4826_06340</name>
</gene>
<keyword evidence="3" id="KW-1185">Reference proteome</keyword>
<dbReference type="Proteomes" id="UP001303211">
    <property type="component" value="Chromosome"/>
</dbReference>
<reference evidence="2 3" key="1">
    <citation type="submission" date="2023-03" db="EMBL/GenBank/DDBJ databases">
        <title>Diaphorobacter basophil sp. nov., isolated from a sewage-treatment plant.</title>
        <authorList>
            <person name="Yang K."/>
        </authorList>
    </citation>
    <scope>NUCLEOTIDE SEQUENCE [LARGE SCALE GENOMIC DNA]</scope>
    <source>
        <strain evidence="2 3">Y-1</strain>
    </source>
</reference>
<evidence type="ECO:0008006" key="4">
    <source>
        <dbReference type="Google" id="ProtNLM"/>
    </source>
</evidence>
<name>A0ABZ0J611_9BURK</name>
<evidence type="ECO:0000256" key="1">
    <source>
        <dbReference type="SAM" id="SignalP"/>
    </source>
</evidence>
<keyword evidence="1" id="KW-0732">Signal</keyword>
<organism evidence="2 3">
    <name type="scientific">Diaphorobacter limosus</name>
    <dbReference type="NCBI Taxonomy" id="3036128"/>
    <lineage>
        <taxon>Bacteria</taxon>
        <taxon>Pseudomonadati</taxon>
        <taxon>Pseudomonadota</taxon>
        <taxon>Betaproteobacteria</taxon>
        <taxon>Burkholderiales</taxon>
        <taxon>Comamonadaceae</taxon>
        <taxon>Diaphorobacter</taxon>
    </lineage>
</organism>
<dbReference type="RefSeq" id="WP_317703050.1">
    <property type="nucleotide sequence ID" value="NZ_CP136921.1"/>
</dbReference>
<evidence type="ECO:0000313" key="2">
    <source>
        <dbReference type="EMBL" id="WOO33685.1"/>
    </source>
</evidence>
<dbReference type="PROSITE" id="PS51257">
    <property type="entry name" value="PROKAR_LIPOPROTEIN"/>
    <property type="match status" value="1"/>
</dbReference>
<feature type="chain" id="PRO_5045623838" description="Lipoprotein" evidence="1">
    <location>
        <begin position="22"/>
        <end position="193"/>
    </location>
</feature>